<dbReference type="Proteomes" id="UP000485484">
    <property type="component" value="Unassembled WGS sequence"/>
</dbReference>
<protein>
    <submittedName>
        <fullName evidence="3">Amidohydrolase</fullName>
    </submittedName>
</protein>
<feature type="domain" description="Amidohydrolase-related" evidence="2">
    <location>
        <begin position="72"/>
        <end position="294"/>
    </location>
</feature>
<keyword evidence="3" id="KW-0378">Hydrolase</keyword>
<evidence type="ECO:0000259" key="2">
    <source>
        <dbReference type="Pfam" id="PF04909"/>
    </source>
</evidence>
<dbReference type="InterPro" id="IPR006680">
    <property type="entry name" value="Amidohydro-rel"/>
</dbReference>
<accession>A0A1V5MJG4</accession>
<name>A0A1V5MJG4_UNCT6</name>
<dbReference type="GO" id="GO:0005737">
    <property type="term" value="C:cytoplasm"/>
    <property type="evidence" value="ECO:0007669"/>
    <property type="project" value="TreeGrafter"/>
</dbReference>
<dbReference type="PANTHER" id="PTHR21240">
    <property type="entry name" value="2-AMINO-3-CARBOXYLMUCONATE-6-SEMIALDEHYDE DECARBOXYLASE"/>
    <property type="match status" value="1"/>
</dbReference>
<evidence type="ECO:0000313" key="3">
    <source>
        <dbReference type="EMBL" id="OPZ93374.1"/>
    </source>
</evidence>
<dbReference type="GO" id="GO:0016787">
    <property type="term" value="F:hydrolase activity"/>
    <property type="evidence" value="ECO:0007669"/>
    <property type="project" value="UniProtKB-KW"/>
</dbReference>
<dbReference type="GO" id="GO:0016831">
    <property type="term" value="F:carboxy-lyase activity"/>
    <property type="evidence" value="ECO:0007669"/>
    <property type="project" value="InterPro"/>
</dbReference>
<dbReference type="Gene3D" id="3.20.20.140">
    <property type="entry name" value="Metal-dependent hydrolases"/>
    <property type="match status" value="1"/>
</dbReference>
<dbReference type="SUPFAM" id="SSF51556">
    <property type="entry name" value="Metallo-dependent hydrolases"/>
    <property type="match status" value="1"/>
</dbReference>
<proteinExistence type="predicted"/>
<dbReference type="PANTHER" id="PTHR21240:SF28">
    <property type="entry name" value="ISO-OROTATE DECARBOXYLASE (EUROFUNG)"/>
    <property type="match status" value="1"/>
</dbReference>
<dbReference type="GO" id="GO:0019748">
    <property type="term" value="P:secondary metabolic process"/>
    <property type="evidence" value="ECO:0007669"/>
    <property type="project" value="TreeGrafter"/>
</dbReference>
<dbReference type="EMBL" id="MWAK01000027">
    <property type="protein sequence ID" value="OPZ93374.1"/>
    <property type="molecule type" value="Genomic_DNA"/>
</dbReference>
<dbReference type="InterPro" id="IPR032466">
    <property type="entry name" value="Metal_Hydrolase"/>
</dbReference>
<reference evidence="3" key="1">
    <citation type="submission" date="2017-02" db="EMBL/GenBank/DDBJ databases">
        <title>Delving into the versatile metabolic prowess of the omnipresent phylum Bacteroidetes.</title>
        <authorList>
            <person name="Nobu M.K."/>
            <person name="Mei R."/>
            <person name="Narihiro T."/>
            <person name="Kuroda K."/>
            <person name="Liu W.-T."/>
        </authorList>
    </citation>
    <scope>NUCLEOTIDE SEQUENCE</scope>
    <source>
        <strain evidence="3">ADurb.Bin417</strain>
    </source>
</reference>
<dbReference type="InterPro" id="IPR032465">
    <property type="entry name" value="ACMSD"/>
</dbReference>
<gene>
    <name evidence="3" type="ORF">BWY73_00352</name>
</gene>
<dbReference type="AlphaFoldDB" id="A0A1V5MJG4"/>
<evidence type="ECO:0000256" key="1">
    <source>
        <dbReference type="ARBA" id="ARBA00023239"/>
    </source>
</evidence>
<keyword evidence="1" id="KW-0456">Lyase</keyword>
<organism evidence="3">
    <name type="scientific">candidate division TA06 bacterium ADurb.Bin417</name>
    <dbReference type="NCBI Taxonomy" id="1852828"/>
    <lineage>
        <taxon>Bacteria</taxon>
        <taxon>Bacteria division TA06</taxon>
    </lineage>
</organism>
<dbReference type="Pfam" id="PF04909">
    <property type="entry name" value="Amidohydro_2"/>
    <property type="match status" value="1"/>
</dbReference>
<sequence>MAQQRKKTGSPVIDAHNHPDWHGHNLERFLANMDSFGIDQTWLLSWECPADEYSNGSYCPPPMGTDGPIPFARCLAYAERAPGRFVLGYAPDPRRPEAIDRLAAAIEIYGVRVYGELKLRMMYDNPDALRLFRFCGEKKVPVIVHLDYEIGENRNRYPRPNWWYGGGIEAFERAIRKCPDTVFLGHGPGFWAHISKDGQHLVSYYPQGKVVREGEVTRLMRRYPNLYADLSAGSGRKALNRDPDHAVEFLLEFQERVLYARDCFDNGHQELLKSLKLPARTLAMILGGNARKLVPAGPAAR</sequence>
<comment type="caution">
    <text evidence="3">The sequence shown here is derived from an EMBL/GenBank/DDBJ whole genome shotgun (WGS) entry which is preliminary data.</text>
</comment>